<keyword evidence="2" id="KW-0472">Membrane</keyword>
<accession>A0A2S0WSY3</accession>
<protein>
    <submittedName>
        <fullName evidence="3">Uncharacterized protein</fullName>
    </submittedName>
</protein>
<organism evidence="3 4">
    <name type="scientific">Agromyces badenianii</name>
    <dbReference type="NCBI Taxonomy" id="2080742"/>
    <lineage>
        <taxon>Bacteria</taxon>
        <taxon>Bacillati</taxon>
        <taxon>Actinomycetota</taxon>
        <taxon>Actinomycetes</taxon>
        <taxon>Micrococcales</taxon>
        <taxon>Microbacteriaceae</taxon>
        <taxon>Agromyces</taxon>
    </lineage>
</organism>
<keyword evidence="4" id="KW-1185">Reference proteome</keyword>
<sequence length="270" mass="28369">MSDGATTGIDPRFDPRFQRGYSGHGVSETDAAPARSVASPPTPAQVPALHRVPDPPMPAPVTQETAEEVEGSVEQLVRVFEPVEPEPEPDPAAGVLRPWLIVAWSLLGAFVVIGLSMIWTVSSDPSNYTGMGSNTVLREITWMSAPALVRVGFLGAVALLSALALRRVWSVRESAQVRPLSGGRAFLGLVGVIAAAIVLVAWYVSITGDGRNGGWSGAPDDEEVRLMALQSTAHTLSSAAVEAALWAVLGLLVLAAISAARARSARPDRP</sequence>
<dbReference type="Proteomes" id="UP000244729">
    <property type="component" value="Chromosome"/>
</dbReference>
<evidence type="ECO:0000256" key="2">
    <source>
        <dbReference type="SAM" id="Phobius"/>
    </source>
</evidence>
<dbReference type="KEGG" id="agm:DCE93_01175"/>
<dbReference type="RefSeq" id="WP_108594279.1">
    <property type="nucleotide sequence ID" value="NZ_CP028913.1"/>
</dbReference>
<evidence type="ECO:0000313" key="4">
    <source>
        <dbReference type="Proteomes" id="UP000244729"/>
    </source>
</evidence>
<dbReference type="EMBL" id="CP028913">
    <property type="protein sequence ID" value="AWB94453.1"/>
    <property type="molecule type" value="Genomic_DNA"/>
</dbReference>
<proteinExistence type="predicted"/>
<feature type="transmembrane region" description="Helical" evidence="2">
    <location>
        <begin position="186"/>
        <end position="206"/>
    </location>
</feature>
<feature type="transmembrane region" description="Helical" evidence="2">
    <location>
        <begin position="140"/>
        <end position="165"/>
    </location>
</feature>
<feature type="transmembrane region" description="Helical" evidence="2">
    <location>
        <begin position="243"/>
        <end position="262"/>
    </location>
</feature>
<feature type="transmembrane region" description="Helical" evidence="2">
    <location>
        <begin position="99"/>
        <end position="120"/>
    </location>
</feature>
<name>A0A2S0WSY3_9MICO</name>
<gene>
    <name evidence="3" type="ORF">DCE93_01175</name>
</gene>
<feature type="region of interest" description="Disordered" evidence="1">
    <location>
        <begin position="1"/>
        <end position="61"/>
    </location>
</feature>
<dbReference type="OrthoDB" id="5007586at2"/>
<keyword evidence="2" id="KW-1133">Transmembrane helix</keyword>
<reference evidence="3 4" key="1">
    <citation type="submission" date="2018-04" db="EMBL/GenBank/DDBJ databases">
        <authorList>
            <person name="Li J."/>
        </authorList>
    </citation>
    <scope>NUCLEOTIDE SEQUENCE [LARGE SCALE GENOMIC DNA]</scope>
    <source>
        <strain evidence="4">30A</strain>
    </source>
</reference>
<keyword evidence="2" id="KW-0812">Transmembrane</keyword>
<dbReference type="AlphaFoldDB" id="A0A2S0WSY3"/>
<evidence type="ECO:0000313" key="3">
    <source>
        <dbReference type="EMBL" id="AWB94453.1"/>
    </source>
</evidence>
<evidence type="ECO:0000256" key="1">
    <source>
        <dbReference type="SAM" id="MobiDB-lite"/>
    </source>
</evidence>